<organism evidence="2">
    <name type="scientific">Tanacetum cinerariifolium</name>
    <name type="common">Dalmatian daisy</name>
    <name type="synonym">Chrysanthemum cinerariifolium</name>
    <dbReference type="NCBI Taxonomy" id="118510"/>
    <lineage>
        <taxon>Eukaryota</taxon>
        <taxon>Viridiplantae</taxon>
        <taxon>Streptophyta</taxon>
        <taxon>Embryophyta</taxon>
        <taxon>Tracheophyta</taxon>
        <taxon>Spermatophyta</taxon>
        <taxon>Magnoliopsida</taxon>
        <taxon>eudicotyledons</taxon>
        <taxon>Gunneridae</taxon>
        <taxon>Pentapetalae</taxon>
        <taxon>asterids</taxon>
        <taxon>campanulids</taxon>
        <taxon>Asterales</taxon>
        <taxon>Asteraceae</taxon>
        <taxon>Asteroideae</taxon>
        <taxon>Anthemideae</taxon>
        <taxon>Anthemidinae</taxon>
        <taxon>Tanacetum</taxon>
    </lineage>
</organism>
<sequence length="37" mass="4012">ARGSGVRTARKPPARASPRPAESAHDHRASCDPDRFQ</sequence>
<feature type="compositionally biased region" description="Basic and acidic residues" evidence="1">
    <location>
        <begin position="22"/>
        <end position="37"/>
    </location>
</feature>
<name>A0A699XB03_TANCI</name>
<evidence type="ECO:0000256" key="1">
    <source>
        <dbReference type="SAM" id="MobiDB-lite"/>
    </source>
</evidence>
<proteinExistence type="predicted"/>
<comment type="caution">
    <text evidence="2">The sequence shown here is derived from an EMBL/GenBank/DDBJ whole genome shotgun (WGS) entry which is preliminary data.</text>
</comment>
<feature type="region of interest" description="Disordered" evidence="1">
    <location>
        <begin position="1"/>
        <end position="37"/>
    </location>
</feature>
<protein>
    <submittedName>
        <fullName evidence="2">Uncharacterized protein</fullName>
    </submittedName>
</protein>
<feature type="non-terminal residue" evidence="2">
    <location>
        <position position="1"/>
    </location>
</feature>
<evidence type="ECO:0000313" key="2">
    <source>
        <dbReference type="EMBL" id="GFD55148.1"/>
    </source>
</evidence>
<accession>A0A699XB03</accession>
<dbReference type="EMBL" id="BKCJ011814538">
    <property type="protein sequence ID" value="GFD55148.1"/>
    <property type="molecule type" value="Genomic_DNA"/>
</dbReference>
<reference evidence="2" key="1">
    <citation type="journal article" date="2019" name="Sci. Rep.">
        <title>Draft genome of Tanacetum cinerariifolium, the natural source of mosquito coil.</title>
        <authorList>
            <person name="Yamashiro T."/>
            <person name="Shiraishi A."/>
            <person name="Satake H."/>
            <person name="Nakayama K."/>
        </authorList>
    </citation>
    <scope>NUCLEOTIDE SEQUENCE</scope>
</reference>
<gene>
    <name evidence="2" type="ORF">Tci_927117</name>
</gene>
<dbReference type="AlphaFoldDB" id="A0A699XB03"/>